<proteinExistence type="inferred from homology"/>
<dbReference type="InterPro" id="IPR036412">
    <property type="entry name" value="HAD-like_sf"/>
</dbReference>
<accession>A0A1V0BBY5</accession>
<dbReference type="Gene3D" id="3.40.50.1000">
    <property type="entry name" value="HAD superfamily/HAD-like"/>
    <property type="match status" value="1"/>
</dbReference>
<keyword evidence="4" id="KW-0479">Metal-binding</keyword>
<protein>
    <recommendedName>
        <fullName evidence="7">D,D-heptose 1,7-bisphosphate phosphatase</fullName>
    </recommendedName>
</protein>
<dbReference type="InterPro" id="IPR006549">
    <property type="entry name" value="HAD-SF_hydro_IIIA"/>
</dbReference>
<dbReference type="InterPro" id="IPR023214">
    <property type="entry name" value="HAD_sf"/>
</dbReference>
<evidence type="ECO:0000256" key="6">
    <source>
        <dbReference type="ARBA" id="ARBA00023277"/>
    </source>
</evidence>
<dbReference type="OrthoDB" id="9781367at2"/>
<comment type="similarity">
    <text evidence="2">Belongs to the GmhB family.</text>
</comment>
<keyword evidence="10" id="KW-1185">Reference proteome</keyword>
<evidence type="ECO:0000256" key="2">
    <source>
        <dbReference type="ARBA" id="ARBA00005628"/>
    </source>
</evidence>
<keyword evidence="5" id="KW-0378">Hydrolase</keyword>
<dbReference type="PANTHER" id="PTHR42891">
    <property type="entry name" value="D-GLYCERO-BETA-D-MANNO-HEPTOSE-1,7-BISPHOSPHATE 7-PHOSPHATASE"/>
    <property type="match status" value="1"/>
</dbReference>
<keyword evidence="3" id="KW-0963">Cytoplasm</keyword>
<evidence type="ECO:0000313" key="11">
    <source>
        <dbReference type="Proteomes" id="UP000242792"/>
    </source>
</evidence>
<dbReference type="Proteomes" id="UP000053300">
    <property type="component" value="Unassembled WGS sequence"/>
</dbReference>
<organism evidence="9 10">
    <name type="scientific">Comamonas kerstersii</name>
    <dbReference type="NCBI Taxonomy" id="225992"/>
    <lineage>
        <taxon>Bacteria</taxon>
        <taxon>Pseudomonadati</taxon>
        <taxon>Pseudomonadota</taxon>
        <taxon>Betaproteobacteria</taxon>
        <taxon>Burkholderiales</taxon>
        <taxon>Comamonadaceae</taxon>
        <taxon>Comamonas</taxon>
    </lineage>
</organism>
<evidence type="ECO:0000256" key="3">
    <source>
        <dbReference type="ARBA" id="ARBA00022490"/>
    </source>
</evidence>
<dbReference type="GO" id="GO:0046872">
    <property type="term" value="F:metal ion binding"/>
    <property type="evidence" value="ECO:0007669"/>
    <property type="project" value="UniProtKB-KW"/>
</dbReference>
<dbReference type="GeneID" id="83038356"/>
<evidence type="ECO:0000313" key="9">
    <source>
        <dbReference type="EMBL" id="KUF43699.1"/>
    </source>
</evidence>
<accession>A0A1V3TNH2</accession>
<dbReference type="RefSeq" id="WP_054067771.1">
    <property type="nucleotide sequence ID" value="NZ_CP020121.1"/>
</dbReference>
<evidence type="ECO:0000313" key="8">
    <source>
        <dbReference type="EMBL" id="AQZ97447.1"/>
    </source>
</evidence>
<dbReference type="Pfam" id="PF00702">
    <property type="entry name" value="Hydrolase"/>
    <property type="match status" value="1"/>
</dbReference>
<dbReference type="GO" id="GO:0005737">
    <property type="term" value="C:cytoplasm"/>
    <property type="evidence" value="ECO:0007669"/>
    <property type="project" value="UniProtKB-SubCell"/>
</dbReference>
<reference evidence="9 10" key="1">
    <citation type="submission" date="2015-12" db="EMBL/GenBank/DDBJ databases">
        <title>Complete genome sequence of a multi-drug resistant strain Acidovorax sp. 12322-1.</title>
        <authorList>
            <person name="Ming D."/>
            <person name="Wang M."/>
            <person name="Hu S."/>
            <person name="Zhou Y."/>
            <person name="Jiang T."/>
        </authorList>
    </citation>
    <scope>NUCLEOTIDE SEQUENCE [LARGE SCALE GENOMIC DNA]</scope>
    <source>
        <strain evidence="9 10">12322-1</strain>
    </source>
</reference>
<comment type="subcellular location">
    <subcellularLocation>
        <location evidence="1">Cytoplasm</location>
    </subcellularLocation>
</comment>
<dbReference type="PANTHER" id="PTHR42891:SF1">
    <property type="entry name" value="D-GLYCERO-BETA-D-MANNO-HEPTOSE-1,7-BISPHOSPHATE 7-PHOSPHATASE"/>
    <property type="match status" value="1"/>
</dbReference>
<dbReference type="GO" id="GO:0005975">
    <property type="term" value="P:carbohydrate metabolic process"/>
    <property type="evidence" value="ECO:0007669"/>
    <property type="project" value="InterPro"/>
</dbReference>
<keyword evidence="6" id="KW-0119">Carbohydrate metabolism</keyword>
<dbReference type="EMBL" id="CP020121">
    <property type="protein sequence ID" value="AQZ97447.1"/>
    <property type="molecule type" value="Genomic_DNA"/>
</dbReference>
<evidence type="ECO:0000256" key="4">
    <source>
        <dbReference type="ARBA" id="ARBA00022723"/>
    </source>
</evidence>
<dbReference type="Proteomes" id="UP000242792">
    <property type="component" value="Chromosome"/>
</dbReference>
<evidence type="ECO:0000256" key="1">
    <source>
        <dbReference type="ARBA" id="ARBA00004496"/>
    </source>
</evidence>
<dbReference type="KEGG" id="cke:B5M06_03370"/>
<evidence type="ECO:0000256" key="5">
    <source>
        <dbReference type="ARBA" id="ARBA00022801"/>
    </source>
</evidence>
<reference evidence="8 11" key="2">
    <citation type="submission" date="2017-03" db="EMBL/GenBank/DDBJ databases">
        <title>Rapid Whole Genome Sequencing of Comamonas kerstersii Causing Continuous ambulatory Peritoneal Dialysis-Associated Peritonitis.</title>
        <authorList>
            <person name="Zheng B."/>
        </authorList>
    </citation>
    <scope>NUCLEOTIDE SEQUENCE [LARGE SCALE GENOMIC DNA]</scope>
    <source>
        <strain evidence="8 11">8943</strain>
    </source>
</reference>
<dbReference type="NCBIfam" id="TIGR01656">
    <property type="entry name" value="Histidinol-ppas"/>
    <property type="match status" value="1"/>
</dbReference>
<evidence type="ECO:0000313" key="10">
    <source>
        <dbReference type="Proteomes" id="UP000053300"/>
    </source>
</evidence>
<dbReference type="InterPro" id="IPR006543">
    <property type="entry name" value="Histidinol-phos"/>
</dbReference>
<gene>
    <name evidence="9" type="ORF">AS359_04920</name>
    <name evidence="8" type="ORF">B5M06_03370</name>
</gene>
<dbReference type="STRING" id="225992.B5M06_03370"/>
<sequence length="185" mass="19830">MKLAILDRIGTLNAEGENSIVALKDWMPQPGVLDAVAQLNRAGWQVTLATNQPGIGRGSFDVNELNAIHLRMQREMAAVGARIEAVFFCPHTPDDACSCRLPAPGMLQQIAHRYGAEPHEVWVIGQDLRHLQAGQAMGAHVVALRVTPTAEDPGLGQNVPQYDCWQALADALAPDAQQAASPAAD</sequence>
<evidence type="ECO:0000256" key="7">
    <source>
        <dbReference type="ARBA" id="ARBA00031828"/>
    </source>
</evidence>
<accession>A0A0W7Z8J5</accession>
<dbReference type="EMBL" id="LPXH01000001">
    <property type="protein sequence ID" value="KUF43699.1"/>
    <property type="molecule type" value="Genomic_DNA"/>
</dbReference>
<dbReference type="NCBIfam" id="TIGR01662">
    <property type="entry name" value="HAD-SF-IIIA"/>
    <property type="match status" value="1"/>
</dbReference>
<dbReference type="GO" id="GO:0016791">
    <property type="term" value="F:phosphatase activity"/>
    <property type="evidence" value="ECO:0007669"/>
    <property type="project" value="InterPro"/>
</dbReference>
<dbReference type="AlphaFoldDB" id="A0A0W7Z8J5"/>
<dbReference type="SUPFAM" id="SSF56784">
    <property type="entry name" value="HAD-like"/>
    <property type="match status" value="1"/>
</dbReference>
<name>A0A0W7Z8J5_9BURK</name>
<dbReference type="InterPro" id="IPR004446">
    <property type="entry name" value="Heptose_bisP_phosphatase"/>
</dbReference>